<dbReference type="AlphaFoldDB" id="A0A835H359"/>
<dbReference type="CDD" id="cd21669">
    <property type="entry name" value="SMP_SF"/>
    <property type="match status" value="1"/>
</dbReference>
<dbReference type="GO" id="GO:0016020">
    <property type="term" value="C:membrane"/>
    <property type="evidence" value="ECO:0007669"/>
    <property type="project" value="UniProtKB-SubCell"/>
</dbReference>
<dbReference type="Proteomes" id="UP000631114">
    <property type="component" value="Unassembled WGS sequence"/>
</dbReference>
<evidence type="ECO:0000313" key="11">
    <source>
        <dbReference type="Proteomes" id="UP000631114"/>
    </source>
</evidence>
<evidence type="ECO:0000313" key="10">
    <source>
        <dbReference type="EMBL" id="KAF9591375.1"/>
    </source>
</evidence>
<feature type="region of interest" description="Disordered" evidence="6">
    <location>
        <begin position="307"/>
        <end position="332"/>
    </location>
</feature>
<dbReference type="PANTHER" id="PTHR47264:SF3">
    <property type="entry name" value="SYNAPTOTAGMIN-5 ISOFORM X1"/>
    <property type="match status" value="1"/>
</dbReference>
<dbReference type="SUPFAM" id="SSF49562">
    <property type="entry name" value="C2 domain (Calcium/lipid-binding domain, CaLB)"/>
    <property type="match status" value="3"/>
</dbReference>
<accession>A0A835H359</accession>
<gene>
    <name evidence="10" type="ORF">IFM89_004060</name>
</gene>
<keyword evidence="4" id="KW-0446">Lipid-binding</keyword>
<dbReference type="PROSITE" id="PS50004">
    <property type="entry name" value="C2"/>
    <property type="match status" value="2"/>
</dbReference>
<dbReference type="SMART" id="SM00239">
    <property type="entry name" value="C2"/>
    <property type="match status" value="3"/>
</dbReference>
<evidence type="ECO:0000256" key="4">
    <source>
        <dbReference type="ARBA" id="ARBA00023121"/>
    </source>
</evidence>
<proteinExistence type="predicted"/>
<feature type="domain" description="C2" evidence="8">
    <location>
        <begin position="463"/>
        <end position="580"/>
    </location>
</feature>
<dbReference type="OrthoDB" id="270970at2759"/>
<evidence type="ECO:0000259" key="8">
    <source>
        <dbReference type="PROSITE" id="PS50004"/>
    </source>
</evidence>
<keyword evidence="11" id="KW-1185">Reference proteome</keyword>
<evidence type="ECO:0000259" key="9">
    <source>
        <dbReference type="PROSITE" id="PS51847"/>
    </source>
</evidence>
<evidence type="ECO:0000256" key="1">
    <source>
        <dbReference type="ARBA" id="ARBA00004370"/>
    </source>
</evidence>
<feature type="compositionally biased region" description="Polar residues" evidence="6">
    <location>
        <begin position="307"/>
        <end position="326"/>
    </location>
</feature>
<evidence type="ECO:0000256" key="2">
    <source>
        <dbReference type="ARBA" id="ARBA00022448"/>
    </source>
</evidence>
<evidence type="ECO:0000256" key="5">
    <source>
        <dbReference type="ARBA" id="ARBA00023136"/>
    </source>
</evidence>
<feature type="domain" description="C2" evidence="8">
    <location>
        <begin position="586"/>
        <end position="711"/>
    </location>
</feature>
<evidence type="ECO:0000256" key="3">
    <source>
        <dbReference type="ARBA" id="ARBA00023055"/>
    </source>
</evidence>
<keyword evidence="7" id="KW-1133">Transmembrane helix</keyword>
<dbReference type="EMBL" id="JADFTS010000008">
    <property type="protein sequence ID" value="KAF9591375.1"/>
    <property type="molecule type" value="Genomic_DNA"/>
</dbReference>
<name>A0A835H359_9MAGN</name>
<keyword evidence="3" id="KW-0445">Lipid transport</keyword>
<organism evidence="10 11">
    <name type="scientific">Coptis chinensis</name>
    <dbReference type="NCBI Taxonomy" id="261450"/>
    <lineage>
        <taxon>Eukaryota</taxon>
        <taxon>Viridiplantae</taxon>
        <taxon>Streptophyta</taxon>
        <taxon>Embryophyta</taxon>
        <taxon>Tracheophyta</taxon>
        <taxon>Spermatophyta</taxon>
        <taxon>Magnoliopsida</taxon>
        <taxon>Ranunculales</taxon>
        <taxon>Ranunculaceae</taxon>
        <taxon>Coptidoideae</taxon>
        <taxon>Coptis</taxon>
    </lineage>
</organism>
<feature type="transmembrane region" description="Helical" evidence="7">
    <location>
        <begin position="27"/>
        <end position="44"/>
    </location>
</feature>
<dbReference type="GO" id="GO:0008289">
    <property type="term" value="F:lipid binding"/>
    <property type="evidence" value="ECO:0007669"/>
    <property type="project" value="UniProtKB-KW"/>
</dbReference>
<dbReference type="InterPro" id="IPR031468">
    <property type="entry name" value="SMP_LBD"/>
</dbReference>
<dbReference type="PROSITE" id="PS51847">
    <property type="entry name" value="SMP"/>
    <property type="match status" value="1"/>
</dbReference>
<keyword evidence="2" id="KW-0813">Transport</keyword>
<feature type="region of interest" description="Disordered" evidence="6">
    <location>
        <begin position="455"/>
        <end position="479"/>
    </location>
</feature>
<protein>
    <submittedName>
        <fullName evidence="10">Uncharacterized protein</fullName>
    </submittedName>
</protein>
<dbReference type="CDD" id="cd00030">
    <property type="entry name" value="C2"/>
    <property type="match status" value="1"/>
</dbReference>
<feature type="domain" description="SMP-LTD" evidence="9">
    <location>
        <begin position="92"/>
        <end position="278"/>
    </location>
</feature>
<dbReference type="Pfam" id="PF00168">
    <property type="entry name" value="C2"/>
    <property type="match status" value="3"/>
</dbReference>
<dbReference type="GO" id="GO:0006869">
    <property type="term" value="P:lipid transport"/>
    <property type="evidence" value="ECO:0007669"/>
    <property type="project" value="UniProtKB-KW"/>
</dbReference>
<dbReference type="Gene3D" id="2.60.40.150">
    <property type="entry name" value="C2 domain"/>
    <property type="match status" value="3"/>
</dbReference>
<dbReference type="InterPro" id="IPR000008">
    <property type="entry name" value="C2_dom"/>
</dbReference>
<sequence length="826" mass="92997">MVRRGKKGLYIKEATEFINYVMEDKPMFSYFIPLVLIAWLIERWLLPFSFWVPLALAVWATAQYGSFQRRLLLENLNKRWKQVILYTSPITPLEQCEWLNKFLMEVWPNFLNVKLSKKFSSIVEKRIKHRKPRLIESVELLDFSLGSCPPNVGLHGTRWSTSGDQRILRMGFEWDTNNVNIMLLAKLAKPLLGTARIVINSLHVKGDLLFIPILDGQAVLYAFESPPEVRIGIAFGSGGSQTLPATELPGVSSWLDKLFTDTMVKTMVEPHRRCYSLPAVDLRKTAVGGILSVNVVSASQLVKVSTRGSGSGKQLSTGRNGTSGSNRGDDEMQTFLEVELEELTRRTDVSPGSSPKWNANFNMVLHEDNGILRFHLYEWVPNNVKHDYVTSCEIKVKYAADDSTTFWAVGPGAGVLARRAESVGQEVEMVLPFEGINSGKLTVKLVLREWTFSDGSNSSNNHSRPTIQQSLFGPSTVQPKTERKLKLTVIEGRDLVGKDKFGKCDPYIKLQYGKALCRTRTILHDSNPVWNQKFEFDEIGDGEYLKIKCYCQDMFSDDSIGSARVNLEGLVEGSVKDIWVPLEKVSTGELRLQIEAVRNDANNGTRSANVGSGSGWIELSLIEAKDLIAADFRGTSDPYVRVHYGNIKRRTKVIYKTLNPQWNQTLEFPDDGSPLMLFVKDHNSVLPTSSIGQCIVEYHRLPPNQMADKWIPLQGVTKGEIHIQITRRVPEQPKKSCLNSHVAAMSKGQQLSNEMRQIMAKFQALVEDRDLEGLSVVLSEMASVEEAQEEYMVQLETEETLLINKISELGQEIYKSSPSRSKKAVE</sequence>
<keyword evidence="5 7" id="KW-0472">Membrane</keyword>
<reference evidence="10 11" key="1">
    <citation type="submission" date="2020-10" db="EMBL/GenBank/DDBJ databases">
        <title>The Coptis chinensis genome and diversification of protoberbering-type alkaloids.</title>
        <authorList>
            <person name="Wang B."/>
            <person name="Shu S."/>
            <person name="Song C."/>
            <person name="Liu Y."/>
        </authorList>
    </citation>
    <scope>NUCLEOTIDE SEQUENCE [LARGE SCALE GENOMIC DNA]</scope>
    <source>
        <strain evidence="10">HL-2020</strain>
        <tissue evidence="10">Leaf</tissue>
    </source>
</reference>
<dbReference type="PANTHER" id="PTHR47264">
    <property type="entry name" value="OS01G0128800 PROTEIN"/>
    <property type="match status" value="1"/>
</dbReference>
<evidence type="ECO:0000256" key="7">
    <source>
        <dbReference type="SAM" id="Phobius"/>
    </source>
</evidence>
<keyword evidence="7" id="KW-0812">Transmembrane</keyword>
<evidence type="ECO:0000256" key="6">
    <source>
        <dbReference type="SAM" id="MobiDB-lite"/>
    </source>
</evidence>
<dbReference type="InterPro" id="IPR035892">
    <property type="entry name" value="C2_domain_sf"/>
</dbReference>
<comment type="caution">
    <text evidence="10">The sequence shown here is derived from an EMBL/GenBank/DDBJ whole genome shotgun (WGS) entry which is preliminary data.</text>
</comment>
<comment type="subcellular location">
    <subcellularLocation>
        <location evidence="1">Membrane</location>
    </subcellularLocation>
</comment>